<keyword evidence="2 3" id="KW-0040">ANK repeat</keyword>
<comment type="caution">
    <text evidence="5">The sequence shown here is derived from an EMBL/GenBank/DDBJ whole genome shotgun (WGS) entry which is preliminary data.</text>
</comment>
<dbReference type="PANTHER" id="PTHR24124:SF14">
    <property type="entry name" value="CHROMOSOME UNDETERMINED SCAFFOLD_25, WHOLE GENOME SHOTGUN SEQUENCE"/>
    <property type="match status" value="1"/>
</dbReference>
<organism evidence="5 6">
    <name type="scientific">Ramalina farinacea</name>
    <dbReference type="NCBI Taxonomy" id="258253"/>
    <lineage>
        <taxon>Eukaryota</taxon>
        <taxon>Fungi</taxon>
        <taxon>Dikarya</taxon>
        <taxon>Ascomycota</taxon>
        <taxon>Pezizomycotina</taxon>
        <taxon>Lecanoromycetes</taxon>
        <taxon>OSLEUM clade</taxon>
        <taxon>Lecanoromycetidae</taxon>
        <taxon>Lecanorales</taxon>
        <taxon>Lecanorineae</taxon>
        <taxon>Ramalinaceae</taxon>
        <taxon>Ramalina</taxon>
    </lineage>
</organism>
<feature type="region of interest" description="Disordered" evidence="4">
    <location>
        <begin position="34"/>
        <end position="56"/>
    </location>
</feature>
<name>A0AA43QKQ2_9LECA</name>
<accession>A0AA43QKQ2</accession>
<reference evidence="5" key="1">
    <citation type="journal article" date="2023" name="Genome Biol. Evol.">
        <title>First Whole Genome Sequence and Flow Cytometry Genome Size Data for the Lichen-Forming Fungus Ramalina farinacea (Ascomycota).</title>
        <authorList>
            <person name="Llewellyn T."/>
            <person name="Mian S."/>
            <person name="Hill R."/>
            <person name="Leitch I.J."/>
            <person name="Gaya E."/>
        </authorList>
    </citation>
    <scope>NUCLEOTIDE SEQUENCE</scope>
    <source>
        <strain evidence="5">LIQ254RAFAR</strain>
    </source>
</reference>
<gene>
    <name evidence="5" type="ORF">OHK93_005977</name>
</gene>
<dbReference type="SMART" id="SM00248">
    <property type="entry name" value="ANK"/>
    <property type="match status" value="2"/>
</dbReference>
<dbReference type="Gene3D" id="1.25.40.20">
    <property type="entry name" value="Ankyrin repeat-containing domain"/>
    <property type="match status" value="1"/>
</dbReference>
<dbReference type="EMBL" id="JAPUFD010000004">
    <property type="protein sequence ID" value="MDI1486716.1"/>
    <property type="molecule type" value="Genomic_DNA"/>
</dbReference>
<dbReference type="InterPro" id="IPR002110">
    <property type="entry name" value="Ankyrin_rpt"/>
</dbReference>
<protein>
    <recommendedName>
        <fullName evidence="7">Ankyrin</fullName>
    </recommendedName>
</protein>
<evidence type="ECO:0000313" key="5">
    <source>
        <dbReference type="EMBL" id="MDI1486716.1"/>
    </source>
</evidence>
<dbReference type="GO" id="GO:0005634">
    <property type="term" value="C:nucleus"/>
    <property type="evidence" value="ECO:0007669"/>
    <property type="project" value="TreeGrafter"/>
</dbReference>
<dbReference type="Pfam" id="PF12796">
    <property type="entry name" value="Ank_2"/>
    <property type="match status" value="1"/>
</dbReference>
<proteinExistence type="predicted"/>
<dbReference type="PROSITE" id="PS50297">
    <property type="entry name" value="ANK_REP_REGION"/>
    <property type="match status" value="1"/>
</dbReference>
<feature type="compositionally biased region" description="Pro residues" evidence="4">
    <location>
        <begin position="40"/>
        <end position="49"/>
    </location>
</feature>
<evidence type="ECO:0000256" key="4">
    <source>
        <dbReference type="SAM" id="MobiDB-lite"/>
    </source>
</evidence>
<feature type="repeat" description="ANK" evidence="3">
    <location>
        <begin position="61"/>
        <end position="83"/>
    </location>
</feature>
<sequence length="186" mass="19934">MADEDDGATPSELLLEACRRNNPSLLHHVLAQPQFQHQPPKNPSSPPSPLSTLLNNTLDPLGRTPLHICAASGADEVLDLLLDQEGLEVEPTERHGGDTPLHCAVRYVVTSYENYLRDRARDRDGGSEEEEVMKSLMQGVELLLDAGADPRIRNEGGRGVKPVGLLVGRGERGVGEGEGGFGESGG</sequence>
<evidence type="ECO:0000313" key="6">
    <source>
        <dbReference type="Proteomes" id="UP001161017"/>
    </source>
</evidence>
<dbReference type="PRINTS" id="PR01415">
    <property type="entry name" value="ANKYRIN"/>
</dbReference>
<evidence type="ECO:0008006" key="7">
    <source>
        <dbReference type="Google" id="ProtNLM"/>
    </source>
</evidence>
<dbReference type="SUPFAM" id="SSF48403">
    <property type="entry name" value="Ankyrin repeat"/>
    <property type="match status" value="1"/>
</dbReference>
<dbReference type="PROSITE" id="PS50088">
    <property type="entry name" value="ANK_REPEAT"/>
    <property type="match status" value="1"/>
</dbReference>
<dbReference type="InterPro" id="IPR036770">
    <property type="entry name" value="Ankyrin_rpt-contain_sf"/>
</dbReference>
<dbReference type="Proteomes" id="UP001161017">
    <property type="component" value="Unassembled WGS sequence"/>
</dbReference>
<evidence type="ECO:0000256" key="2">
    <source>
        <dbReference type="ARBA" id="ARBA00023043"/>
    </source>
</evidence>
<dbReference type="PANTHER" id="PTHR24124">
    <property type="entry name" value="ANKYRIN REPEAT FAMILY A"/>
    <property type="match status" value="1"/>
</dbReference>
<evidence type="ECO:0000256" key="3">
    <source>
        <dbReference type="PROSITE-ProRule" id="PRU00023"/>
    </source>
</evidence>
<dbReference type="AlphaFoldDB" id="A0AA43QKQ2"/>
<keyword evidence="1" id="KW-0677">Repeat</keyword>
<dbReference type="GO" id="GO:0010468">
    <property type="term" value="P:regulation of gene expression"/>
    <property type="evidence" value="ECO:0007669"/>
    <property type="project" value="TreeGrafter"/>
</dbReference>
<keyword evidence="6" id="KW-1185">Reference proteome</keyword>
<evidence type="ECO:0000256" key="1">
    <source>
        <dbReference type="ARBA" id="ARBA00022737"/>
    </source>
</evidence>